<accession>A0ABU6GBL2</accession>
<evidence type="ECO:0000313" key="1">
    <source>
        <dbReference type="EMBL" id="MEC0231593.1"/>
    </source>
</evidence>
<proteinExistence type="predicted"/>
<protein>
    <recommendedName>
        <fullName evidence="3">Thioredoxin domain-containing protein</fullName>
    </recommendedName>
</protein>
<keyword evidence="2" id="KW-1185">Reference proteome</keyword>
<dbReference type="RefSeq" id="WP_326075600.1">
    <property type="nucleotide sequence ID" value="NZ_JARLKY010000096.1"/>
</dbReference>
<comment type="caution">
    <text evidence="1">The sequence shown here is derived from an EMBL/GenBank/DDBJ whole genome shotgun (WGS) entry which is preliminary data.</text>
</comment>
<dbReference type="EMBL" id="JARLKY010000096">
    <property type="protein sequence ID" value="MEC0231593.1"/>
    <property type="molecule type" value="Genomic_DNA"/>
</dbReference>
<gene>
    <name evidence="1" type="ORF">P4I72_31270</name>
</gene>
<dbReference type="Proteomes" id="UP001338137">
    <property type="component" value="Unassembled WGS sequence"/>
</dbReference>
<evidence type="ECO:0008006" key="3">
    <source>
        <dbReference type="Google" id="ProtNLM"/>
    </source>
</evidence>
<name>A0ABU6GBL2_9BACL</name>
<sequence>MMQVDQKNHRKFLKKSTHLSYEIGFGFPAKLRAFEDQETIDFAWVAQQACGTVIFVMSESCGACRYDAIEEIVQSYSSFSYCMLLNGAPDCVETLLSMHAFLFPIIRTDFTHIRKVFNFDSVPFVIILNKKGQVISCGNFYNKKVSLEEKMWPLLEVFYSVPVE</sequence>
<reference evidence="1 2" key="1">
    <citation type="submission" date="2023-03" db="EMBL/GenBank/DDBJ databases">
        <title>Bacillus Genome Sequencing.</title>
        <authorList>
            <person name="Dunlap C."/>
        </authorList>
    </citation>
    <scope>NUCLEOTIDE SEQUENCE [LARGE SCALE GENOMIC DNA]</scope>
    <source>
        <strain evidence="1 2">BD-533</strain>
    </source>
</reference>
<organism evidence="1 2">
    <name type="scientific">Paenibacillus alba</name>
    <dbReference type="NCBI Taxonomy" id="1197127"/>
    <lineage>
        <taxon>Bacteria</taxon>
        <taxon>Bacillati</taxon>
        <taxon>Bacillota</taxon>
        <taxon>Bacilli</taxon>
        <taxon>Bacillales</taxon>
        <taxon>Paenibacillaceae</taxon>
        <taxon>Paenibacillus</taxon>
    </lineage>
</organism>
<evidence type="ECO:0000313" key="2">
    <source>
        <dbReference type="Proteomes" id="UP001338137"/>
    </source>
</evidence>